<proteinExistence type="inferred from homology"/>
<evidence type="ECO:0000256" key="1">
    <source>
        <dbReference type="ARBA" id="ARBA00004319"/>
    </source>
</evidence>
<evidence type="ECO:0000256" key="6">
    <source>
        <dbReference type="ARBA" id="ARBA00040775"/>
    </source>
</evidence>
<sequence>MAVVKLIRTKQQLRSMPKLFSKCATEKLGAFVRGGKRSQFPNLDVKYLRGMDPVLKLYDSNGEMKEELSIDKWNTDSVEEFLKEKLQ</sequence>
<dbReference type="EMBL" id="CACRXK020003884">
    <property type="protein sequence ID" value="CAB4000633.1"/>
    <property type="molecule type" value="Genomic_DNA"/>
</dbReference>
<dbReference type="GO" id="GO:0016491">
    <property type="term" value="F:oxidoreductase activity"/>
    <property type="evidence" value="ECO:0007669"/>
    <property type="project" value="TreeGrafter"/>
</dbReference>
<evidence type="ECO:0000313" key="9">
    <source>
        <dbReference type="Proteomes" id="UP001152795"/>
    </source>
</evidence>
<keyword evidence="9" id="KW-1185">Reference proteome</keyword>
<gene>
    <name evidence="8" type="ORF">PACLA_8A025907</name>
</gene>
<comment type="similarity">
    <text evidence="2">Belongs to the selenoprotein M/F family.</text>
</comment>
<evidence type="ECO:0000256" key="3">
    <source>
        <dbReference type="ARBA" id="ARBA00022729"/>
    </source>
</evidence>
<dbReference type="AlphaFoldDB" id="A0A7D9E4W2"/>
<dbReference type="SUPFAM" id="SSF52833">
    <property type="entry name" value="Thioredoxin-like"/>
    <property type="match status" value="1"/>
</dbReference>
<comment type="subcellular location">
    <subcellularLocation>
        <location evidence="1">Endoplasmic reticulum lumen</location>
    </subcellularLocation>
</comment>
<accession>A0A7D9E4W2</accession>
<protein>
    <recommendedName>
        <fullName evidence="6">Selenoprotein F</fullName>
    </recommendedName>
</protein>
<dbReference type="PANTHER" id="PTHR13077">
    <property type="entry name" value="SELENOPROTEIN F"/>
    <property type="match status" value="1"/>
</dbReference>
<dbReference type="OrthoDB" id="1910009at2759"/>
<comment type="caution">
    <text evidence="8">The sequence shown here is derived from an EMBL/GenBank/DDBJ whole genome shotgun (WGS) entry which is preliminary data.</text>
</comment>
<dbReference type="Proteomes" id="UP001152795">
    <property type="component" value="Unassembled WGS sequence"/>
</dbReference>
<dbReference type="PANTHER" id="PTHR13077:SF6">
    <property type="entry name" value="SELENOPROTEIN F"/>
    <property type="match status" value="1"/>
</dbReference>
<evidence type="ECO:0000256" key="2">
    <source>
        <dbReference type="ARBA" id="ARBA00005742"/>
    </source>
</evidence>
<evidence type="ECO:0000313" key="8">
    <source>
        <dbReference type="EMBL" id="CAB4000633.1"/>
    </source>
</evidence>
<dbReference type="InterPro" id="IPR014912">
    <property type="entry name" value="Sep15_SelM_dom"/>
</dbReference>
<keyword evidence="3" id="KW-0732">Signal</keyword>
<keyword evidence="4" id="KW-0256">Endoplasmic reticulum</keyword>
<evidence type="ECO:0000256" key="4">
    <source>
        <dbReference type="ARBA" id="ARBA00022824"/>
    </source>
</evidence>
<dbReference type="Gene3D" id="3.40.30.50">
    <property type="entry name" value="Sep15/SelM thioredoxin-like domain, active-site redox motif"/>
    <property type="match status" value="1"/>
</dbReference>
<dbReference type="InterPro" id="IPR038219">
    <property type="entry name" value="Sep15/SelM_sf"/>
</dbReference>
<dbReference type="InterPro" id="IPR039992">
    <property type="entry name" value="Sep15_SelM"/>
</dbReference>
<name>A0A7D9E4W2_PARCT</name>
<reference evidence="8" key="1">
    <citation type="submission" date="2020-04" db="EMBL/GenBank/DDBJ databases">
        <authorList>
            <person name="Alioto T."/>
            <person name="Alioto T."/>
            <person name="Gomez Garrido J."/>
        </authorList>
    </citation>
    <scope>NUCLEOTIDE SEQUENCE</scope>
    <source>
        <strain evidence="8">A484AB</strain>
    </source>
</reference>
<dbReference type="Pfam" id="PF08806">
    <property type="entry name" value="Sep15_SelM"/>
    <property type="match status" value="1"/>
</dbReference>
<dbReference type="GO" id="GO:0005788">
    <property type="term" value="C:endoplasmic reticulum lumen"/>
    <property type="evidence" value="ECO:0007669"/>
    <property type="project" value="UniProtKB-SubCell"/>
</dbReference>
<evidence type="ECO:0000259" key="7">
    <source>
        <dbReference type="Pfam" id="PF08806"/>
    </source>
</evidence>
<keyword evidence="5" id="KW-0712">Selenocysteine</keyword>
<feature type="domain" description="Selenoprotein F/M" evidence="7">
    <location>
        <begin position="28"/>
        <end position="86"/>
    </location>
</feature>
<dbReference type="InterPro" id="IPR036249">
    <property type="entry name" value="Thioredoxin-like_sf"/>
</dbReference>
<evidence type="ECO:0000256" key="5">
    <source>
        <dbReference type="ARBA" id="ARBA00022933"/>
    </source>
</evidence>
<organism evidence="8 9">
    <name type="scientific">Paramuricea clavata</name>
    <name type="common">Red gorgonian</name>
    <name type="synonym">Violescent sea-whip</name>
    <dbReference type="NCBI Taxonomy" id="317549"/>
    <lineage>
        <taxon>Eukaryota</taxon>
        <taxon>Metazoa</taxon>
        <taxon>Cnidaria</taxon>
        <taxon>Anthozoa</taxon>
        <taxon>Octocorallia</taxon>
        <taxon>Malacalcyonacea</taxon>
        <taxon>Plexauridae</taxon>
        <taxon>Paramuricea</taxon>
    </lineage>
</organism>